<evidence type="ECO:0000313" key="1">
    <source>
        <dbReference type="EMBL" id="ATB41608.1"/>
    </source>
</evidence>
<name>A0A250JDF7_9BACT</name>
<proteinExistence type="predicted"/>
<gene>
    <name evidence="1" type="ORF">CYFUS_007075</name>
</gene>
<dbReference type="KEGG" id="cfus:CYFUS_007075"/>
<protein>
    <submittedName>
        <fullName evidence="1">Peptidase S8</fullName>
    </submittedName>
</protein>
<dbReference type="Proteomes" id="UP000217257">
    <property type="component" value="Chromosome"/>
</dbReference>
<organism evidence="1 2">
    <name type="scientific">Cystobacter fuscus</name>
    <dbReference type="NCBI Taxonomy" id="43"/>
    <lineage>
        <taxon>Bacteria</taxon>
        <taxon>Pseudomonadati</taxon>
        <taxon>Myxococcota</taxon>
        <taxon>Myxococcia</taxon>
        <taxon>Myxococcales</taxon>
        <taxon>Cystobacterineae</taxon>
        <taxon>Archangiaceae</taxon>
        <taxon>Cystobacter</taxon>
    </lineage>
</organism>
<evidence type="ECO:0000313" key="2">
    <source>
        <dbReference type="Proteomes" id="UP000217257"/>
    </source>
</evidence>
<accession>A0A250JDF7</accession>
<dbReference type="RefSeq" id="WP_095989299.1">
    <property type="nucleotide sequence ID" value="NZ_CP022098.1"/>
</dbReference>
<dbReference type="EMBL" id="CP022098">
    <property type="protein sequence ID" value="ATB41608.1"/>
    <property type="molecule type" value="Genomic_DNA"/>
</dbReference>
<dbReference type="AlphaFoldDB" id="A0A250JDF7"/>
<reference evidence="1 2" key="1">
    <citation type="submission" date="2017-06" db="EMBL/GenBank/DDBJ databases">
        <title>Sequencing and comparative analysis of myxobacterial genomes.</title>
        <authorList>
            <person name="Rupp O."/>
            <person name="Goesmann A."/>
            <person name="Sogaard-Andersen L."/>
        </authorList>
    </citation>
    <scope>NUCLEOTIDE SEQUENCE [LARGE SCALE GENOMIC DNA]</scope>
    <source>
        <strain evidence="1 2">DSM 52655</strain>
    </source>
</reference>
<sequence length="73" mass="7790">MAFDQLSTVDGSSNTVENAFLQNPAAGTWTVVVLGDELVQDAHLETAAVDADYGMLDRIFQPARNSYCPGRAG</sequence>